<evidence type="ECO:0000313" key="5">
    <source>
        <dbReference type="Proteomes" id="UP000093898"/>
    </source>
</evidence>
<dbReference type="OrthoDB" id="4624533at2"/>
<reference evidence="4 5" key="1">
    <citation type="submission" date="2016-06" db="EMBL/GenBank/DDBJ databases">
        <authorList>
            <person name="Kjaerup R.B."/>
            <person name="Dalgaard T.S."/>
            <person name="Juul-Madsen H.R."/>
        </authorList>
    </citation>
    <scope>NUCLEOTIDE SEQUENCE [LARGE SCALE GENOMIC DNA]</scope>
    <source>
        <strain evidence="4 5">1127319.6</strain>
    </source>
</reference>
<dbReference type="Pfam" id="PF08237">
    <property type="entry name" value="PE-PPE"/>
    <property type="match status" value="1"/>
</dbReference>
<evidence type="ECO:0000256" key="2">
    <source>
        <dbReference type="SAM" id="SignalP"/>
    </source>
</evidence>
<dbReference type="RefSeq" id="WP_064982491.1">
    <property type="nucleotide sequence ID" value="NZ_LZLC01000160.1"/>
</dbReference>
<name>A0A1A3GWU6_MYCMU</name>
<evidence type="ECO:0000256" key="1">
    <source>
        <dbReference type="SAM" id="MobiDB-lite"/>
    </source>
</evidence>
<comment type="caution">
    <text evidence="4">The sequence shown here is derived from an EMBL/GenBank/DDBJ whole genome shotgun (WGS) entry which is preliminary data.</text>
</comment>
<organism evidence="4 5">
    <name type="scientific">Mycolicibacterium mucogenicum</name>
    <name type="common">Mycobacterium mucogenicum</name>
    <dbReference type="NCBI Taxonomy" id="56689"/>
    <lineage>
        <taxon>Bacteria</taxon>
        <taxon>Bacillati</taxon>
        <taxon>Actinomycetota</taxon>
        <taxon>Actinomycetes</taxon>
        <taxon>Mycobacteriales</taxon>
        <taxon>Mycobacteriaceae</taxon>
        <taxon>Mycolicibacterium</taxon>
    </lineage>
</organism>
<dbReference type="Proteomes" id="UP000093898">
    <property type="component" value="Unassembled WGS sequence"/>
</dbReference>
<feature type="domain" description="PE-PPE" evidence="3">
    <location>
        <begin position="86"/>
        <end position="260"/>
    </location>
</feature>
<feature type="compositionally biased region" description="Basic and acidic residues" evidence="1">
    <location>
        <begin position="247"/>
        <end position="266"/>
    </location>
</feature>
<dbReference type="InterPro" id="IPR013228">
    <property type="entry name" value="PE-PPE_C"/>
</dbReference>
<feature type="chain" id="PRO_5008323424" description="PE-PPE domain-containing protein" evidence="2">
    <location>
        <begin position="27"/>
        <end position="281"/>
    </location>
</feature>
<evidence type="ECO:0000313" key="4">
    <source>
        <dbReference type="EMBL" id="OBJ40300.1"/>
    </source>
</evidence>
<sequence>MNRGLFAIAATAAIGASLLAGPEAHADTDVVYIGGTGTGMVPTSATVPQGFTAPFVHDVGTATNVKYNGAPWANPHAAAPKVSTIVQQQTNQTTIIGLSKGAQVARAAEQRDTRTDTRYVLIGDPDDDHGISRHFGFSPPKRAFTHDVNIVTAEYDGVGDFPDRPNYMAVMNAMAGWQQLHTQYGTGKASDPLTRLNEARVTTTTNPNGTTTTRTLIPTKHLPITQGIRNTLKRFGHTTADKVVDQMDAKLRPTIDKGYSRNDKPKASKPAKAPKTTKVSK</sequence>
<feature type="compositionally biased region" description="Low complexity" evidence="1">
    <location>
        <begin position="268"/>
        <end position="281"/>
    </location>
</feature>
<dbReference type="AlphaFoldDB" id="A0A1A3GWU6"/>
<accession>A0A1A3GWU6</accession>
<feature type="signal peptide" evidence="2">
    <location>
        <begin position="1"/>
        <end position="26"/>
    </location>
</feature>
<gene>
    <name evidence="4" type="ORF">A5630_25450</name>
</gene>
<keyword evidence="2" id="KW-0732">Signal</keyword>
<feature type="region of interest" description="Disordered" evidence="1">
    <location>
        <begin position="247"/>
        <end position="281"/>
    </location>
</feature>
<protein>
    <recommendedName>
        <fullName evidence="3">PE-PPE domain-containing protein</fullName>
    </recommendedName>
</protein>
<evidence type="ECO:0000259" key="3">
    <source>
        <dbReference type="Pfam" id="PF08237"/>
    </source>
</evidence>
<dbReference type="EMBL" id="LZLC01000160">
    <property type="protein sequence ID" value="OBJ40300.1"/>
    <property type="molecule type" value="Genomic_DNA"/>
</dbReference>
<proteinExistence type="predicted"/>